<reference evidence="2" key="1">
    <citation type="submission" date="2016-10" db="EMBL/GenBank/DDBJ databases">
        <authorList>
            <person name="Varghese N."/>
            <person name="Submissions S."/>
        </authorList>
    </citation>
    <scope>NUCLEOTIDE SEQUENCE [LARGE SCALE GENOMIC DNA]</scope>
    <source>
        <strain evidence="2">CGMCC 1.6963</strain>
    </source>
</reference>
<keyword evidence="2" id="KW-1185">Reference proteome</keyword>
<dbReference type="EMBL" id="FOHB01000001">
    <property type="protein sequence ID" value="SER68300.1"/>
    <property type="molecule type" value="Genomic_DNA"/>
</dbReference>
<evidence type="ECO:0000313" key="2">
    <source>
        <dbReference type="Proteomes" id="UP000199019"/>
    </source>
</evidence>
<dbReference type="OrthoDB" id="4868950at2"/>
<dbReference type="STRING" id="587636.SAMN05216199_0875"/>
<dbReference type="InterPro" id="IPR035903">
    <property type="entry name" value="HesB-like_dom_sf"/>
</dbReference>
<gene>
    <name evidence="1" type="ORF">SAMN05216199_0875</name>
</gene>
<dbReference type="Gene3D" id="2.60.300.12">
    <property type="entry name" value="HesB-like domain"/>
    <property type="match status" value="1"/>
</dbReference>
<dbReference type="RefSeq" id="WP_091755642.1">
    <property type="nucleotide sequence ID" value="NZ_FOHB01000001.1"/>
</dbReference>
<organism evidence="1 2">
    <name type="scientific">Pedococcus cremeus</name>
    <dbReference type="NCBI Taxonomy" id="587636"/>
    <lineage>
        <taxon>Bacteria</taxon>
        <taxon>Bacillati</taxon>
        <taxon>Actinomycetota</taxon>
        <taxon>Actinomycetes</taxon>
        <taxon>Micrococcales</taxon>
        <taxon>Intrasporangiaceae</taxon>
        <taxon>Pedococcus</taxon>
    </lineage>
</organism>
<name>A0A1H9R6I3_9MICO</name>
<sequence>MLTLTDNASNIVKAIVEQNGGSEDAGLRFSAEPAEGAPQGALAVTTVEAGEPGDQVVDKDGAKVYLEETAAVALGDQVLDASVDQSGAVQFSIAPSA</sequence>
<dbReference type="Proteomes" id="UP000199019">
    <property type="component" value="Unassembled WGS sequence"/>
</dbReference>
<proteinExistence type="predicted"/>
<dbReference type="AlphaFoldDB" id="A0A1H9R6I3"/>
<protein>
    <submittedName>
        <fullName evidence="1">Fe-S cluster assembly iron-binding protein IscA</fullName>
    </submittedName>
</protein>
<dbReference type="SUPFAM" id="SSF89360">
    <property type="entry name" value="HesB-like domain"/>
    <property type="match status" value="1"/>
</dbReference>
<evidence type="ECO:0000313" key="1">
    <source>
        <dbReference type="EMBL" id="SER68300.1"/>
    </source>
</evidence>
<accession>A0A1H9R6I3</accession>